<evidence type="ECO:0000256" key="2">
    <source>
        <dbReference type="ARBA" id="ARBA00010742"/>
    </source>
</evidence>
<comment type="similarity">
    <text evidence="2">Belongs to the bacterial solute-binding protein SsuA/TauA family.</text>
</comment>
<comment type="subcellular location">
    <subcellularLocation>
        <location evidence="1">Periplasm</location>
    </subcellularLocation>
</comment>
<dbReference type="STRING" id="430453.SAMN04487962_12033"/>
<dbReference type="RefSeq" id="WP_091854051.1">
    <property type="nucleotide sequence ID" value="NZ_FOHZ01000020.1"/>
</dbReference>
<dbReference type="AlphaFoldDB" id="A0A1I0GUE3"/>
<gene>
    <name evidence="6" type="ORF">SAMN04487962_12033</name>
</gene>
<keyword evidence="7" id="KW-1185">Reference proteome</keyword>
<evidence type="ECO:0000313" key="6">
    <source>
        <dbReference type="EMBL" id="SET74096.1"/>
    </source>
</evidence>
<dbReference type="Proteomes" id="UP000198762">
    <property type="component" value="Unassembled WGS sequence"/>
</dbReference>
<protein>
    <submittedName>
        <fullName evidence="6">NitT/TauT family transport system substrate-binding protein</fullName>
    </submittedName>
</protein>
<keyword evidence="3 4" id="KW-0732">Signal</keyword>
<dbReference type="InterPro" id="IPR017793">
    <property type="entry name" value="ABC_transptr_urea-assoc_sub-bd"/>
</dbReference>
<dbReference type="OrthoDB" id="5292144at2"/>
<dbReference type="SUPFAM" id="SSF53850">
    <property type="entry name" value="Periplasmic binding protein-like II"/>
    <property type="match status" value="1"/>
</dbReference>
<evidence type="ECO:0000256" key="3">
    <source>
        <dbReference type="ARBA" id="ARBA00022729"/>
    </source>
</evidence>
<dbReference type="NCBIfam" id="TIGR03427">
    <property type="entry name" value="ABC_peri_uca"/>
    <property type="match status" value="1"/>
</dbReference>
<dbReference type="Pfam" id="PF09084">
    <property type="entry name" value="NMT1"/>
    <property type="match status" value="1"/>
</dbReference>
<evidence type="ECO:0000256" key="4">
    <source>
        <dbReference type="SAM" id="SignalP"/>
    </source>
</evidence>
<dbReference type="PANTHER" id="PTHR30024:SF47">
    <property type="entry name" value="TAURINE-BINDING PERIPLASMIC PROTEIN"/>
    <property type="match status" value="1"/>
</dbReference>
<evidence type="ECO:0000313" key="7">
    <source>
        <dbReference type="Proteomes" id="UP000198762"/>
    </source>
</evidence>
<feature type="chain" id="PRO_5011692405" evidence="4">
    <location>
        <begin position="27"/>
        <end position="357"/>
    </location>
</feature>
<evidence type="ECO:0000256" key="1">
    <source>
        <dbReference type="ARBA" id="ARBA00004418"/>
    </source>
</evidence>
<dbReference type="InterPro" id="IPR015168">
    <property type="entry name" value="SsuA/THI5"/>
</dbReference>
<dbReference type="Gene3D" id="3.40.190.10">
    <property type="entry name" value="Periplasmic binding protein-like II"/>
    <property type="match status" value="1"/>
</dbReference>
<sequence>MNSLTRTIATAALSGMLLLNVAAAQAEDNRKQFSLAWSIYVGFMPWAYIDESGIMDKWAEKYDIEVDLVKVNDYIEAINLYTAGEFDGATMTNMDMLTIPSASGVDTTALITGDFSNGNDAVVLKGRDNMEDIKGMDVYLLELSVSHYTLARALEMAGLSERDINVVNTSDADIATAFTTDAVQAATLWNPQLQTAMQQPDAIKVFDSTQIPGEILDIMGVNSETLEKYPELGKAVTGAWFEAMSIIHGDGEEAIAARTYMGEESGTDLEGIELQLAATHMFRTPNEKLEFLSAGRLRETMDFVTRFSYKHGLLGAGAQSPDAIGIELPDGSVLGNKDFVKMRFNHEFLELAAEGKL</sequence>
<feature type="domain" description="SsuA/THI5-like" evidence="5">
    <location>
        <begin position="61"/>
        <end position="251"/>
    </location>
</feature>
<reference evidence="7" key="1">
    <citation type="submission" date="2016-10" db="EMBL/GenBank/DDBJ databases">
        <authorList>
            <person name="Varghese N."/>
            <person name="Submissions S."/>
        </authorList>
    </citation>
    <scope>NUCLEOTIDE SEQUENCE [LARGE SCALE GENOMIC DNA]</scope>
    <source>
        <strain evidence="7">CGMCC 1.6489</strain>
    </source>
</reference>
<dbReference type="PANTHER" id="PTHR30024">
    <property type="entry name" value="ALIPHATIC SULFONATES-BINDING PROTEIN-RELATED"/>
    <property type="match status" value="1"/>
</dbReference>
<feature type="signal peptide" evidence="4">
    <location>
        <begin position="1"/>
        <end position="26"/>
    </location>
</feature>
<name>A0A1I0GUE3_9GAMM</name>
<evidence type="ECO:0000259" key="5">
    <source>
        <dbReference type="Pfam" id="PF09084"/>
    </source>
</evidence>
<accession>A0A1I0GUE3</accession>
<dbReference type="EMBL" id="FOHZ01000020">
    <property type="protein sequence ID" value="SET74096.1"/>
    <property type="molecule type" value="Genomic_DNA"/>
</dbReference>
<organism evidence="6 7">
    <name type="scientific">Marinobacter segnicrescens</name>
    <dbReference type="NCBI Taxonomy" id="430453"/>
    <lineage>
        <taxon>Bacteria</taxon>
        <taxon>Pseudomonadati</taxon>
        <taxon>Pseudomonadota</taxon>
        <taxon>Gammaproteobacteria</taxon>
        <taxon>Pseudomonadales</taxon>
        <taxon>Marinobacteraceae</taxon>
        <taxon>Marinobacter</taxon>
    </lineage>
</organism>
<dbReference type="GO" id="GO:0042597">
    <property type="term" value="C:periplasmic space"/>
    <property type="evidence" value="ECO:0007669"/>
    <property type="project" value="UniProtKB-SubCell"/>
</dbReference>
<proteinExistence type="inferred from homology"/>